<dbReference type="NCBIfam" id="TIGR02530">
    <property type="entry name" value="flg_new"/>
    <property type="match status" value="1"/>
</dbReference>
<dbReference type="Pfam" id="PF12611">
    <property type="entry name" value="Flagellar_put"/>
    <property type="match status" value="1"/>
</dbReference>
<dbReference type="Proteomes" id="UP000178606">
    <property type="component" value="Unassembled WGS sequence"/>
</dbReference>
<dbReference type="AlphaFoldDB" id="A0A1F6D629"/>
<comment type="caution">
    <text evidence="2">The sequence shown here is derived from an EMBL/GenBank/DDBJ whole genome shotgun (WGS) entry which is preliminary data.</text>
</comment>
<evidence type="ECO:0008006" key="4">
    <source>
        <dbReference type="Google" id="ProtNLM"/>
    </source>
</evidence>
<gene>
    <name evidence="2" type="ORF">A3F84_10500</name>
</gene>
<organism evidence="2 3">
    <name type="scientific">Handelsmanbacteria sp. (strain RIFCSPLOWO2_12_FULL_64_10)</name>
    <dbReference type="NCBI Taxonomy" id="1817868"/>
    <lineage>
        <taxon>Bacteria</taxon>
        <taxon>Candidatus Handelsmaniibacteriota</taxon>
    </lineage>
</organism>
<feature type="region of interest" description="Disordered" evidence="1">
    <location>
        <begin position="1"/>
        <end position="31"/>
    </location>
</feature>
<dbReference type="EMBL" id="MFKF01000023">
    <property type="protein sequence ID" value="OGG56894.1"/>
    <property type="molecule type" value="Genomic_DNA"/>
</dbReference>
<sequence>MRRVGGPGQIGRPGASSPAPRTQRPPFGEVLREEVQRNREVKLSGHAMTRLQMRNITLSPEDMDKLRGAVDRAEAKGAREALILMPRPSRDQDLALVVSVKNRTVITAMDGETLKDNVFTNIDSAVVVR</sequence>
<dbReference type="InterPro" id="IPR013367">
    <property type="entry name" value="Flagellar_put"/>
</dbReference>
<evidence type="ECO:0000256" key="1">
    <source>
        <dbReference type="SAM" id="MobiDB-lite"/>
    </source>
</evidence>
<evidence type="ECO:0000313" key="3">
    <source>
        <dbReference type="Proteomes" id="UP000178606"/>
    </source>
</evidence>
<reference evidence="2 3" key="1">
    <citation type="journal article" date="2016" name="Nat. Commun.">
        <title>Thousands of microbial genomes shed light on interconnected biogeochemical processes in an aquifer system.</title>
        <authorList>
            <person name="Anantharaman K."/>
            <person name="Brown C.T."/>
            <person name="Hug L.A."/>
            <person name="Sharon I."/>
            <person name="Castelle C.J."/>
            <person name="Probst A.J."/>
            <person name="Thomas B.C."/>
            <person name="Singh A."/>
            <person name="Wilkins M.J."/>
            <person name="Karaoz U."/>
            <person name="Brodie E.L."/>
            <person name="Williams K.H."/>
            <person name="Hubbard S.S."/>
            <person name="Banfield J.F."/>
        </authorList>
    </citation>
    <scope>NUCLEOTIDE SEQUENCE [LARGE SCALE GENOMIC DNA]</scope>
    <source>
        <strain evidence="3">RIFCSPLOWO2_12_FULL_64_10</strain>
    </source>
</reference>
<accession>A0A1F6D629</accession>
<name>A0A1F6D629_HANXR</name>
<proteinExistence type="predicted"/>
<evidence type="ECO:0000313" key="2">
    <source>
        <dbReference type="EMBL" id="OGG56894.1"/>
    </source>
</evidence>
<feature type="compositionally biased region" description="Gly residues" evidence="1">
    <location>
        <begin position="1"/>
        <end position="11"/>
    </location>
</feature>
<protein>
    <recommendedName>
        <fullName evidence="4">Flagellar biosynthesis protein</fullName>
    </recommendedName>
</protein>